<dbReference type="Proteomes" id="UP001140206">
    <property type="component" value="Chromosome 5"/>
</dbReference>
<reference evidence="21" key="1">
    <citation type="submission" date="2022-08" db="EMBL/GenBank/DDBJ databases">
        <authorList>
            <person name="Marques A."/>
        </authorList>
    </citation>
    <scope>NUCLEOTIDE SEQUENCE</scope>
    <source>
        <strain evidence="21">RhyPub2mFocal</strain>
        <tissue evidence="21">Leaves</tissue>
    </source>
</reference>
<keyword evidence="17" id="KW-0175">Coiled coil</keyword>
<feature type="coiled-coil region" evidence="17">
    <location>
        <begin position="1320"/>
        <end position="1347"/>
    </location>
</feature>
<dbReference type="GO" id="GO:0003677">
    <property type="term" value="F:DNA binding"/>
    <property type="evidence" value="ECO:0007669"/>
    <property type="project" value="UniProtKB-KW"/>
</dbReference>
<dbReference type="Gene3D" id="3.30.420.10">
    <property type="entry name" value="Ribonuclease H-like superfamily/Ribonuclease H"/>
    <property type="match status" value="1"/>
</dbReference>
<dbReference type="PROSITE" id="PS50994">
    <property type="entry name" value="INTEGRASE"/>
    <property type="match status" value="1"/>
</dbReference>
<dbReference type="InterPro" id="IPR021109">
    <property type="entry name" value="Peptidase_aspartic_dom_sf"/>
</dbReference>
<evidence type="ECO:0000256" key="3">
    <source>
        <dbReference type="ARBA" id="ARBA00022695"/>
    </source>
</evidence>
<evidence type="ECO:0000313" key="21">
    <source>
        <dbReference type="EMBL" id="KAJ4745598.1"/>
    </source>
</evidence>
<evidence type="ECO:0000256" key="10">
    <source>
        <dbReference type="ARBA" id="ARBA00022884"/>
    </source>
</evidence>
<comment type="caution">
    <text evidence="21">The sequence shown here is derived from an EMBL/GenBank/DDBJ whole genome shotgun (WGS) entry which is preliminary data.</text>
</comment>
<keyword evidence="1" id="KW-0645">Protease</keyword>
<evidence type="ECO:0000256" key="7">
    <source>
        <dbReference type="ARBA" id="ARBA00022759"/>
    </source>
</evidence>
<keyword evidence="3" id="KW-0548">Nucleotidyltransferase</keyword>
<keyword evidence="4" id="KW-0540">Nuclease</keyword>
<evidence type="ECO:0000256" key="8">
    <source>
        <dbReference type="ARBA" id="ARBA00022801"/>
    </source>
</evidence>
<dbReference type="InterPro" id="IPR001584">
    <property type="entry name" value="Integrase_cat-core"/>
</dbReference>
<dbReference type="InterPro" id="IPR016197">
    <property type="entry name" value="Chromo-like_dom_sf"/>
</dbReference>
<keyword evidence="2" id="KW-0808">Transferase</keyword>
<organism evidence="21 22">
    <name type="scientific">Rhynchospora pubera</name>
    <dbReference type="NCBI Taxonomy" id="906938"/>
    <lineage>
        <taxon>Eukaryota</taxon>
        <taxon>Viridiplantae</taxon>
        <taxon>Streptophyta</taxon>
        <taxon>Embryophyta</taxon>
        <taxon>Tracheophyta</taxon>
        <taxon>Spermatophyta</taxon>
        <taxon>Magnoliopsida</taxon>
        <taxon>Liliopsida</taxon>
        <taxon>Poales</taxon>
        <taxon>Cyperaceae</taxon>
        <taxon>Cyperoideae</taxon>
        <taxon>Rhynchosporeae</taxon>
        <taxon>Rhynchospora</taxon>
    </lineage>
</organism>
<dbReference type="InterPro" id="IPR001969">
    <property type="entry name" value="Aspartic_peptidase_AS"/>
</dbReference>
<evidence type="ECO:0000256" key="11">
    <source>
        <dbReference type="ARBA" id="ARBA00022908"/>
    </source>
</evidence>
<dbReference type="SUPFAM" id="SSF50630">
    <property type="entry name" value="Acid proteases"/>
    <property type="match status" value="1"/>
</dbReference>
<dbReference type="InterPro" id="IPR050951">
    <property type="entry name" value="Retrovirus_Pol_polyprotein"/>
</dbReference>
<dbReference type="Pfam" id="PF17919">
    <property type="entry name" value="RT_RNaseH_2"/>
    <property type="match status" value="1"/>
</dbReference>
<sequence>MDNLEAMFSKFMQLQGSLAAAGATQSGLGPSTVPSTLVTGSPHGTPLGVPVGTPLRPHLHNPRKNLGPSFLDTESDTTSSYRCPLPRLDFPSFDGSDVLTWEEDCDFYFDVFQTPEIYKTRMVVTHFTGDARDWYRGFKQTNPHPPWPILVEETKSRFITMDVDNPLDDFRRVIHSGKVEEYIKSFEKVKSRLMSSTKVTDDSFYLMAFLSGLREELKYTVNMCAPICLSLAYKFARQAELSLEGQDKRGKSYTKPFFSTLNTRSVSNTTPSANKLLPMATQPKLLPNPPDTSKMSFDQMRKLGLCYWCGEKYNQGHKCTKKRVHLLEASALEEEVPHPETDFDAFHPIPDMEEDNFVQANISLCTPHGQAGSQTLKFKGFINQLPILALLDSGSTHSFIHPSIVHLNKVPTVPSPPMLVKTASGAKLLSDSKCQPLTFDLQSHQFEGDFRVLEVQGYDVILGMDWIAKVGPVVIDFAKGLVQLKQNDKHISFQVQEEVAEVKLCQGEVCISKEQQKGSDIIMAQLFITDTVSARSEVPFADHMKNVPLSLKEVLSKYHWVFYNPSSLPPIRDIDHQIPLQPDSSPVNIRPYRFSHFQKLEIEKIIEELLQSGYIRASTSPFASPILLVKKKDQSWRLCVDYRKLNDITVKNKFPIPIIDDLLDELHGAKYFSKIDLKSGYHQIRMFDSDIPKTAFRTHLGHYEFTVMPFGLTNAPATFQALMNTIFKPYLRKFILVFFDDILIYSKTLEEHSQHLSLTLQLLLHHKLSAKLSKCAFGTTTVEYLGHLITAEGVSTDPAKVKGMTDWPTPVTIKQLRGFLGLTGYYRKFVRNYGMICKSLTELLKKDSFRWNSEAQHAFDTLKTAMATTPVLALPDFTKPFVIEADASQLGIGAVLLQDKKPLAYFSKGLCPKNQGLSTYEKELLALVSAVTKWKHYLIGGPFIIRTDHISLKHLLEQRVNTAMQHKSLSKLLGLHYTIEYKKGSHNIVADALSRREGHSDSEEVLALDLHMVSEIIPQWISELQGSYDKDDWITSLKQKVENQPEGSHQLTSHQGLIRYKGRICVGSAHNWRDKLLHEFHNSNLGGHSGSLVTYKRMEAIFYWPSMKSHIMEHIRKCEVCHLTKPEHVPSPGLLQPLPIPPEAWNSIGMDFVTGLPKSEGKEVLLVIVDRLTKYGHFIPLAHPYTAASVAQAFLDNVYKLHGLPVSIVSDRDPIFTSQFWRELMTKLGVQLNLSTSYHPQIDGQVERVNQCVEAYLRSMVFQQQKKWVKWVPLAEYWYNTNFHSSLHTTPFKALYGYDPPVLGLGSAPKSSIESVNEVLRERQQMLVNLKLQLMRAQERMKKFADAKRSERHFNTGDWVYLKLQPYRQISVSGCQNSKLNPKFYGPYEIIQKVGQVAYKLNLPPNSSIHPVIHVSQLKARVGSGQAVAPTLPIISNTTSLVKEPEAILARRLIKRHNAPVPQILVQWRNYPPEEASWEDFDWVKGRFPHIIVEDKDSLKQGGVSGLEILVTVEDIDWVKAATEQEDPKEETEKAASVK</sequence>
<protein>
    <submittedName>
        <fullName evidence="21">Polyprotein</fullName>
    </submittedName>
</protein>
<dbReference type="CDD" id="cd09274">
    <property type="entry name" value="RNase_HI_RT_Ty3"/>
    <property type="match status" value="1"/>
</dbReference>
<dbReference type="Gene3D" id="2.40.70.10">
    <property type="entry name" value="Acid Proteases"/>
    <property type="match status" value="1"/>
</dbReference>
<dbReference type="PROSITE" id="PS50878">
    <property type="entry name" value="RT_POL"/>
    <property type="match status" value="1"/>
</dbReference>
<dbReference type="InterPro" id="IPR056924">
    <property type="entry name" value="SH3_Tf2-1"/>
</dbReference>
<dbReference type="InterPro" id="IPR012337">
    <property type="entry name" value="RNaseH-like_sf"/>
</dbReference>
<evidence type="ECO:0000256" key="2">
    <source>
        <dbReference type="ARBA" id="ARBA00022679"/>
    </source>
</evidence>
<evidence type="ECO:0000259" key="19">
    <source>
        <dbReference type="PROSITE" id="PS50878"/>
    </source>
</evidence>
<evidence type="ECO:0000256" key="16">
    <source>
        <dbReference type="ARBA" id="ARBA00023268"/>
    </source>
</evidence>
<dbReference type="Gene3D" id="3.10.10.10">
    <property type="entry name" value="HIV Type 1 Reverse Transcriptase, subunit A, domain 1"/>
    <property type="match status" value="1"/>
</dbReference>
<keyword evidence="16" id="KW-0511">Multifunctional enzyme</keyword>
<proteinExistence type="predicted"/>
<feature type="region of interest" description="Disordered" evidence="18">
    <location>
        <begin position="23"/>
        <end position="73"/>
    </location>
</feature>
<dbReference type="GO" id="GO:0046872">
    <property type="term" value="F:metal ion binding"/>
    <property type="evidence" value="ECO:0007669"/>
    <property type="project" value="UniProtKB-KW"/>
</dbReference>
<dbReference type="GO" id="GO:0003723">
    <property type="term" value="F:RNA binding"/>
    <property type="evidence" value="ECO:0007669"/>
    <property type="project" value="UniProtKB-KW"/>
</dbReference>
<dbReference type="InterPro" id="IPR041577">
    <property type="entry name" value="RT_RNaseH_2"/>
</dbReference>
<dbReference type="PROSITE" id="PS00141">
    <property type="entry name" value="ASP_PROTEASE"/>
    <property type="match status" value="1"/>
</dbReference>
<dbReference type="CDD" id="cd00303">
    <property type="entry name" value="retropepsin_like"/>
    <property type="match status" value="1"/>
</dbReference>
<dbReference type="EMBL" id="JAMFTS010000005">
    <property type="protein sequence ID" value="KAJ4745598.1"/>
    <property type="molecule type" value="Genomic_DNA"/>
</dbReference>
<evidence type="ECO:0000256" key="6">
    <source>
        <dbReference type="ARBA" id="ARBA00022750"/>
    </source>
</evidence>
<evidence type="ECO:0000256" key="14">
    <source>
        <dbReference type="ARBA" id="ARBA00023125"/>
    </source>
</evidence>
<dbReference type="InterPro" id="IPR041588">
    <property type="entry name" value="Integrase_H2C2"/>
</dbReference>
<dbReference type="FunFam" id="3.30.70.270:FF:000020">
    <property type="entry name" value="Transposon Tf2-6 polyprotein-like Protein"/>
    <property type="match status" value="1"/>
</dbReference>
<dbReference type="CDD" id="cd01647">
    <property type="entry name" value="RT_LTR"/>
    <property type="match status" value="1"/>
</dbReference>
<keyword evidence="6" id="KW-0064">Aspartyl protease</keyword>
<keyword evidence="13" id="KW-0239">DNA-directed DNA polymerase</keyword>
<keyword evidence="11" id="KW-0229">DNA integration</keyword>
<keyword evidence="8" id="KW-0378">Hydrolase</keyword>
<dbReference type="GO" id="GO:0015074">
    <property type="term" value="P:DNA integration"/>
    <property type="evidence" value="ECO:0007669"/>
    <property type="project" value="UniProtKB-KW"/>
</dbReference>
<feature type="domain" description="Integrase catalytic" evidence="20">
    <location>
        <begin position="1138"/>
        <end position="1299"/>
    </location>
</feature>
<dbReference type="Gene3D" id="3.30.70.270">
    <property type="match status" value="2"/>
</dbReference>
<dbReference type="PANTHER" id="PTHR37984">
    <property type="entry name" value="PROTEIN CBG26694"/>
    <property type="match status" value="1"/>
</dbReference>
<dbReference type="SUPFAM" id="SSF56672">
    <property type="entry name" value="DNA/RNA polymerases"/>
    <property type="match status" value="1"/>
</dbReference>
<keyword evidence="7" id="KW-0255">Endonuclease</keyword>
<evidence type="ECO:0000256" key="13">
    <source>
        <dbReference type="ARBA" id="ARBA00022932"/>
    </source>
</evidence>
<keyword evidence="15" id="KW-0233">DNA recombination</keyword>
<dbReference type="InterPro" id="IPR005162">
    <property type="entry name" value="Retrotrans_gag_dom"/>
</dbReference>
<dbReference type="Pfam" id="PF00665">
    <property type="entry name" value="rve"/>
    <property type="match status" value="1"/>
</dbReference>
<dbReference type="GO" id="GO:0006310">
    <property type="term" value="P:DNA recombination"/>
    <property type="evidence" value="ECO:0007669"/>
    <property type="project" value="UniProtKB-KW"/>
</dbReference>
<dbReference type="Pfam" id="PF00078">
    <property type="entry name" value="RVT_1"/>
    <property type="match status" value="1"/>
</dbReference>
<evidence type="ECO:0000256" key="17">
    <source>
        <dbReference type="SAM" id="Coils"/>
    </source>
</evidence>
<evidence type="ECO:0000313" key="22">
    <source>
        <dbReference type="Proteomes" id="UP001140206"/>
    </source>
</evidence>
<dbReference type="InterPro" id="IPR036397">
    <property type="entry name" value="RNaseH_sf"/>
</dbReference>
<dbReference type="Pfam" id="PF17921">
    <property type="entry name" value="Integrase_H2C2"/>
    <property type="match status" value="1"/>
</dbReference>
<dbReference type="InterPro" id="IPR043128">
    <property type="entry name" value="Rev_trsase/Diguanyl_cyclase"/>
</dbReference>
<dbReference type="SUPFAM" id="SSF53098">
    <property type="entry name" value="Ribonuclease H-like"/>
    <property type="match status" value="1"/>
</dbReference>
<feature type="domain" description="Reverse transcriptase" evidence="19">
    <location>
        <begin position="610"/>
        <end position="789"/>
    </location>
</feature>
<dbReference type="GO" id="GO:0003887">
    <property type="term" value="F:DNA-directed DNA polymerase activity"/>
    <property type="evidence" value="ECO:0007669"/>
    <property type="project" value="UniProtKB-KW"/>
</dbReference>
<dbReference type="Pfam" id="PF08284">
    <property type="entry name" value="RVP_2"/>
    <property type="match status" value="1"/>
</dbReference>
<accession>A0AAV8BUG4</accession>
<evidence type="ECO:0000256" key="12">
    <source>
        <dbReference type="ARBA" id="ARBA00022918"/>
    </source>
</evidence>
<keyword evidence="22" id="KW-1185">Reference proteome</keyword>
<evidence type="ECO:0000256" key="18">
    <source>
        <dbReference type="SAM" id="MobiDB-lite"/>
    </source>
</evidence>
<dbReference type="PANTHER" id="PTHR37984:SF5">
    <property type="entry name" value="PROTEIN NYNRIN-LIKE"/>
    <property type="match status" value="1"/>
</dbReference>
<dbReference type="GO" id="GO:0006508">
    <property type="term" value="P:proteolysis"/>
    <property type="evidence" value="ECO:0007669"/>
    <property type="project" value="UniProtKB-KW"/>
</dbReference>
<evidence type="ECO:0000259" key="20">
    <source>
        <dbReference type="PROSITE" id="PS50994"/>
    </source>
</evidence>
<keyword evidence="5" id="KW-0479">Metal-binding</keyword>
<keyword evidence="10" id="KW-0694">RNA-binding</keyword>
<evidence type="ECO:0000256" key="5">
    <source>
        <dbReference type="ARBA" id="ARBA00022723"/>
    </source>
</evidence>
<dbReference type="InterPro" id="IPR023780">
    <property type="entry name" value="Chromo_domain"/>
</dbReference>
<keyword evidence="12" id="KW-0695">RNA-directed DNA polymerase</keyword>
<dbReference type="SUPFAM" id="SSF54160">
    <property type="entry name" value="Chromo domain-like"/>
    <property type="match status" value="1"/>
</dbReference>
<evidence type="ECO:0000256" key="9">
    <source>
        <dbReference type="ARBA" id="ARBA00022842"/>
    </source>
</evidence>
<dbReference type="Pfam" id="PF24626">
    <property type="entry name" value="SH3_Tf2-1"/>
    <property type="match status" value="1"/>
</dbReference>
<keyword evidence="14" id="KW-0238">DNA-binding</keyword>
<evidence type="ECO:0000256" key="1">
    <source>
        <dbReference type="ARBA" id="ARBA00022670"/>
    </source>
</evidence>
<gene>
    <name evidence="21" type="ORF">LUZ62_080003</name>
</gene>
<dbReference type="GO" id="GO:0003964">
    <property type="term" value="F:RNA-directed DNA polymerase activity"/>
    <property type="evidence" value="ECO:0007669"/>
    <property type="project" value="UniProtKB-KW"/>
</dbReference>
<dbReference type="CDD" id="cd00024">
    <property type="entry name" value="CD_CSD"/>
    <property type="match status" value="1"/>
</dbReference>
<dbReference type="Gene3D" id="1.10.340.70">
    <property type="match status" value="1"/>
</dbReference>
<dbReference type="InterPro" id="IPR000477">
    <property type="entry name" value="RT_dom"/>
</dbReference>
<evidence type="ECO:0000256" key="4">
    <source>
        <dbReference type="ARBA" id="ARBA00022722"/>
    </source>
</evidence>
<dbReference type="InterPro" id="IPR043502">
    <property type="entry name" value="DNA/RNA_pol_sf"/>
</dbReference>
<dbReference type="Pfam" id="PF00385">
    <property type="entry name" value="Chromo"/>
    <property type="match status" value="1"/>
</dbReference>
<dbReference type="Pfam" id="PF03732">
    <property type="entry name" value="Retrotrans_gag"/>
    <property type="match status" value="1"/>
</dbReference>
<feature type="compositionally biased region" description="Polar residues" evidence="18">
    <location>
        <begin position="23"/>
        <end position="39"/>
    </location>
</feature>
<dbReference type="FunFam" id="3.10.10.10:FF:000007">
    <property type="entry name" value="Retrovirus-related Pol polyprotein from transposon 17.6-like Protein"/>
    <property type="match status" value="1"/>
</dbReference>
<dbReference type="GO" id="GO:0004519">
    <property type="term" value="F:endonuclease activity"/>
    <property type="evidence" value="ECO:0007669"/>
    <property type="project" value="UniProtKB-KW"/>
</dbReference>
<keyword evidence="9" id="KW-0460">Magnesium</keyword>
<dbReference type="Gene3D" id="2.40.50.40">
    <property type="match status" value="1"/>
</dbReference>
<dbReference type="GO" id="GO:0004190">
    <property type="term" value="F:aspartic-type endopeptidase activity"/>
    <property type="evidence" value="ECO:0007669"/>
    <property type="project" value="UniProtKB-KW"/>
</dbReference>
<evidence type="ECO:0000256" key="15">
    <source>
        <dbReference type="ARBA" id="ARBA00023172"/>
    </source>
</evidence>
<name>A0AAV8BUG4_9POAL</name>